<dbReference type="GO" id="GO:0016787">
    <property type="term" value="F:hydrolase activity"/>
    <property type="evidence" value="ECO:0007669"/>
    <property type="project" value="UniProtKB-KW"/>
</dbReference>
<name>A0A3D9HK77_9PROT</name>
<dbReference type="InterPro" id="IPR007709">
    <property type="entry name" value="N-FG_amidohydro"/>
</dbReference>
<reference evidence="1 2" key="1">
    <citation type="submission" date="2018-07" db="EMBL/GenBank/DDBJ databases">
        <title>Genomic Encyclopedia of Type Strains, Phase III (KMG-III): the genomes of soil and plant-associated and newly described type strains.</title>
        <authorList>
            <person name="Whitman W."/>
        </authorList>
    </citation>
    <scope>NUCLEOTIDE SEQUENCE [LARGE SCALE GENOMIC DNA]</scope>
    <source>
        <strain evidence="1 2">CECT 8488</strain>
    </source>
</reference>
<dbReference type="EMBL" id="QRDW01000005">
    <property type="protein sequence ID" value="RED49825.1"/>
    <property type="molecule type" value="Genomic_DNA"/>
</dbReference>
<dbReference type="RefSeq" id="WP_245957075.1">
    <property type="nucleotide sequence ID" value="NZ_QRDW01000005.1"/>
</dbReference>
<dbReference type="Proteomes" id="UP000256845">
    <property type="component" value="Unassembled WGS sequence"/>
</dbReference>
<dbReference type="Pfam" id="PF05013">
    <property type="entry name" value="FGase"/>
    <property type="match status" value="1"/>
</dbReference>
<keyword evidence="2" id="KW-1185">Reference proteome</keyword>
<dbReference type="Gene3D" id="3.40.630.40">
    <property type="entry name" value="Zn-dependent exopeptidases"/>
    <property type="match status" value="1"/>
</dbReference>
<sequence>MVERIPSVLTLTRPGDVGAVETPVLLDSPHSGTIYPIDFQSAVPMDFLRRMEDSKVDQLYERAPAQGASLLCAEFPRSYIDPNRGVDDLDWRLIADRWPGAINPTEKTRLGHGLIWRTCPGDRPMYDRLLSVSEVSNRIEHYWRPYHQALEGEMSRLFSLFGAIWHINCHSMPSASSPFMPGAVGGRRADIVLGDRDGRSCDPGFTEFVRDWFVNRGYRVRVNNPYKGAELVRLCGRPDHNRHSLQIEINRALYIDEKTLEPNRHFESLQRDLSHLVGAISVFALSASTRMAAE</sequence>
<evidence type="ECO:0000313" key="1">
    <source>
        <dbReference type="EMBL" id="RED49825.1"/>
    </source>
</evidence>
<organism evidence="1 2">
    <name type="scientific">Aestuariispira insulae</name>
    <dbReference type="NCBI Taxonomy" id="1461337"/>
    <lineage>
        <taxon>Bacteria</taxon>
        <taxon>Pseudomonadati</taxon>
        <taxon>Pseudomonadota</taxon>
        <taxon>Alphaproteobacteria</taxon>
        <taxon>Rhodospirillales</taxon>
        <taxon>Kiloniellaceae</taxon>
        <taxon>Aestuariispira</taxon>
    </lineage>
</organism>
<accession>A0A3D9HK77</accession>
<gene>
    <name evidence="1" type="ORF">DFP90_105197</name>
</gene>
<evidence type="ECO:0000313" key="2">
    <source>
        <dbReference type="Proteomes" id="UP000256845"/>
    </source>
</evidence>
<comment type="caution">
    <text evidence="1">The sequence shown here is derived from an EMBL/GenBank/DDBJ whole genome shotgun (WGS) entry which is preliminary data.</text>
</comment>
<proteinExistence type="predicted"/>
<protein>
    <submittedName>
        <fullName evidence="1">N-formylglutamate amidohydrolase</fullName>
    </submittedName>
</protein>
<keyword evidence="1" id="KW-0378">Hydrolase</keyword>
<dbReference type="SUPFAM" id="SSF53187">
    <property type="entry name" value="Zn-dependent exopeptidases"/>
    <property type="match status" value="1"/>
</dbReference>
<dbReference type="AlphaFoldDB" id="A0A3D9HK77"/>